<feature type="domain" description="Mechanosensitive ion channel MscS" evidence="6">
    <location>
        <begin position="217"/>
        <end position="285"/>
    </location>
</feature>
<organism evidence="7 8">
    <name type="scientific">Ottowia thiooxydans</name>
    <dbReference type="NCBI Taxonomy" id="219182"/>
    <lineage>
        <taxon>Bacteria</taxon>
        <taxon>Pseudomonadati</taxon>
        <taxon>Pseudomonadota</taxon>
        <taxon>Betaproteobacteria</taxon>
        <taxon>Burkholderiales</taxon>
        <taxon>Comamonadaceae</taxon>
        <taxon>Ottowia</taxon>
    </lineage>
</organism>
<reference evidence="7 8" key="1">
    <citation type="submission" date="2024-06" db="EMBL/GenBank/DDBJ databases">
        <title>Sorghum-associated microbial communities from plants grown in Nebraska, USA.</title>
        <authorList>
            <person name="Schachtman D."/>
        </authorList>
    </citation>
    <scope>NUCLEOTIDE SEQUENCE [LARGE SCALE GENOMIC DNA]</scope>
    <source>
        <strain evidence="7 8">2709</strain>
    </source>
</reference>
<evidence type="ECO:0000256" key="5">
    <source>
        <dbReference type="SAM" id="Phobius"/>
    </source>
</evidence>
<name>A0ABV2Q798_9BURK</name>
<keyword evidence="8" id="KW-1185">Reference proteome</keyword>
<proteinExistence type="predicted"/>
<protein>
    <submittedName>
        <fullName evidence="7">Miniconductance mechanosensitive channel</fullName>
    </submittedName>
</protein>
<evidence type="ECO:0000256" key="1">
    <source>
        <dbReference type="ARBA" id="ARBA00004370"/>
    </source>
</evidence>
<dbReference type="InterPro" id="IPR010920">
    <property type="entry name" value="LSM_dom_sf"/>
</dbReference>
<dbReference type="InterPro" id="IPR030192">
    <property type="entry name" value="YbdG"/>
</dbReference>
<keyword evidence="2 5" id="KW-0812">Transmembrane</keyword>
<dbReference type="PANTHER" id="PTHR30414">
    <property type="entry name" value="MINICONDUCTANCE MECHANOSENSITIVE CHANNEL YBDG"/>
    <property type="match status" value="1"/>
</dbReference>
<dbReference type="InterPro" id="IPR006685">
    <property type="entry name" value="MscS_channel_2nd"/>
</dbReference>
<dbReference type="EMBL" id="JBEPSH010000003">
    <property type="protein sequence ID" value="MET4576463.1"/>
    <property type="molecule type" value="Genomic_DNA"/>
</dbReference>
<feature type="transmembrane region" description="Helical" evidence="5">
    <location>
        <begin position="198"/>
        <end position="215"/>
    </location>
</feature>
<evidence type="ECO:0000256" key="4">
    <source>
        <dbReference type="ARBA" id="ARBA00023136"/>
    </source>
</evidence>
<evidence type="ECO:0000313" key="7">
    <source>
        <dbReference type="EMBL" id="MET4576463.1"/>
    </source>
</evidence>
<dbReference type="Gene3D" id="2.30.30.60">
    <property type="match status" value="1"/>
</dbReference>
<dbReference type="Proteomes" id="UP001549320">
    <property type="component" value="Unassembled WGS sequence"/>
</dbReference>
<dbReference type="SUPFAM" id="SSF50182">
    <property type="entry name" value="Sm-like ribonucleoproteins"/>
    <property type="match status" value="1"/>
</dbReference>
<accession>A0ABV2Q798</accession>
<feature type="transmembrane region" description="Helical" evidence="5">
    <location>
        <begin position="172"/>
        <end position="192"/>
    </location>
</feature>
<evidence type="ECO:0000256" key="2">
    <source>
        <dbReference type="ARBA" id="ARBA00022692"/>
    </source>
</evidence>
<dbReference type="PANTHER" id="PTHR30414:SF0">
    <property type="entry name" value="MINICONDUCTANCE MECHANOSENSITIVE CHANNEL YBDG"/>
    <property type="match status" value="1"/>
</dbReference>
<keyword evidence="3 5" id="KW-1133">Transmembrane helix</keyword>
<comment type="caution">
    <text evidence="7">The sequence shown here is derived from an EMBL/GenBank/DDBJ whole genome shotgun (WGS) entry which is preliminary data.</text>
</comment>
<sequence length="463" mass="51004">MLTLLSTFSFNHPPRRGGFMARTYRSIEAFSQGEPLNWQELSITDPWMQTLMGVFLLIMACVVAQWLARHVLVRALAGLRGATRHGAGAVLLHPDVLTRVAQIVPTLVVQLGIRFVPNLPDKVVTVTENVAAALTVLFAARALFKALEVALSVYEQRARDNKELQSHSIKSYVQLGQILVGIAAVVVMIAALADKSPLIVLSGFGAMSAVLMLVFQDTIKSFTAGMQIESNDMLRVGDWIEMPQAGADGDVIDIALNTVKVQNWDKTIVTIPTWKLMSESFKNWRGMSEAGGRRIKRTLMLDAGTIHFLQDQEIERLGQIDIIAAYVQEKASAVKISRTMRARELGEALALVPANQRRLTNVGTFRAYVLAYLKAHTGIRQDMTIMVRLMQPTPEGVPLEIYCFTNTTAWVAYEGIQGDIFDHLLAILPEFGLSSFQSPGGSDVRALLDGPLGRRGYSEEARA</sequence>
<evidence type="ECO:0000256" key="3">
    <source>
        <dbReference type="ARBA" id="ARBA00022989"/>
    </source>
</evidence>
<evidence type="ECO:0000313" key="8">
    <source>
        <dbReference type="Proteomes" id="UP001549320"/>
    </source>
</evidence>
<dbReference type="Pfam" id="PF00924">
    <property type="entry name" value="MS_channel_2nd"/>
    <property type="match status" value="1"/>
</dbReference>
<evidence type="ECO:0000259" key="6">
    <source>
        <dbReference type="Pfam" id="PF00924"/>
    </source>
</evidence>
<dbReference type="InterPro" id="IPR023408">
    <property type="entry name" value="MscS_beta-dom_sf"/>
</dbReference>
<keyword evidence="4 5" id="KW-0472">Membrane</keyword>
<comment type="subcellular location">
    <subcellularLocation>
        <location evidence="1">Membrane</location>
    </subcellularLocation>
</comment>
<feature type="transmembrane region" description="Helical" evidence="5">
    <location>
        <begin position="47"/>
        <end position="68"/>
    </location>
</feature>
<gene>
    <name evidence="7" type="ORF">ABIE13_001572</name>
</gene>